<evidence type="ECO:0000313" key="1">
    <source>
        <dbReference type="EMBL" id="AFK42132.1"/>
    </source>
</evidence>
<reference evidence="1" key="1">
    <citation type="submission" date="2012-05" db="EMBL/GenBank/DDBJ databases">
        <authorList>
            <person name="Krishnakumar V."/>
            <person name="Cheung F."/>
            <person name="Xiao Y."/>
            <person name="Chan A."/>
            <person name="Moskal W.A."/>
            <person name="Town C.D."/>
        </authorList>
    </citation>
    <scope>NUCLEOTIDE SEQUENCE</scope>
</reference>
<evidence type="ECO:0008006" key="2">
    <source>
        <dbReference type="Google" id="ProtNLM"/>
    </source>
</evidence>
<protein>
    <recommendedName>
        <fullName evidence="2">Transmembrane protein</fullName>
    </recommendedName>
</protein>
<sequence length="58" mass="7001">MHKSTLSDRVMLPGGRDVPVFSTWLLMCVQIQLRRQKSKYYFHLLRTHNLVMENHNHH</sequence>
<proteinExistence type="evidence at transcript level"/>
<name>I3SPE0_MEDTR</name>
<organism evidence="1">
    <name type="scientific">Medicago truncatula</name>
    <name type="common">Barrel medic</name>
    <name type="synonym">Medicago tribuloides</name>
    <dbReference type="NCBI Taxonomy" id="3880"/>
    <lineage>
        <taxon>Eukaryota</taxon>
        <taxon>Viridiplantae</taxon>
        <taxon>Streptophyta</taxon>
        <taxon>Embryophyta</taxon>
        <taxon>Tracheophyta</taxon>
        <taxon>Spermatophyta</taxon>
        <taxon>Magnoliopsida</taxon>
        <taxon>eudicotyledons</taxon>
        <taxon>Gunneridae</taxon>
        <taxon>Pentapetalae</taxon>
        <taxon>rosids</taxon>
        <taxon>fabids</taxon>
        <taxon>Fabales</taxon>
        <taxon>Fabaceae</taxon>
        <taxon>Papilionoideae</taxon>
        <taxon>50 kb inversion clade</taxon>
        <taxon>NPAAA clade</taxon>
        <taxon>Hologalegina</taxon>
        <taxon>IRL clade</taxon>
        <taxon>Trifolieae</taxon>
        <taxon>Medicago</taxon>
    </lineage>
</organism>
<dbReference type="EMBL" id="BT142338">
    <property type="protein sequence ID" value="AFK42132.1"/>
    <property type="molecule type" value="mRNA"/>
</dbReference>
<accession>I3SPE0</accession>
<dbReference type="AlphaFoldDB" id="I3SPE0"/>